<gene>
    <name evidence="10 11" type="primary">miaA</name>
    <name evidence="11" type="ORF">OXPF_13210</name>
</gene>
<feature type="region of interest" description="Interaction with substrate tRNA" evidence="10">
    <location>
        <begin position="35"/>
        <end position="38"/>
    </location>
</feature>
<evidence type="ECO:0000256" key="8">
    <source>
        <dbReference type="ARBA" id="ARBA00022842"/>
    </source>
</evidence>
<protein>
    <recommendedName>
        <fullName evidence="10">tRNA dimethylallyltransferase</fullName>
        <ecNumber evidence="10">2.5.1.75</ecNumber>
    </recommendedName>
    <alternativeName>
        <fullName evidence="10">Dimethylallyl diphosphate:tRNA dimethylallyltransferase</fullName>
        <shortName evidence="10">DMAPP:tRNA dimethylallyltransferase</shortName>
        <shortName evidence="10">DMATase</shortName>
    </alternativeName>
    <alternativeName>
        <fullName evidence="10">Isopentenyl-diphosphate:tRNA isopentenyltransferase</fullName>
        <shortName evidence="10">IPP transferase</shortName>
        <shortName evidence="10">IPPT</shortName>
        <shortName evidence="10">IPTase</shortName>
    </alternativeName>
</protein>
<comment type="caution">
    <text evidence="10">Lacks conserved residue(s) required for the propagation of feature annotation.</text>
</comment>
<feature type="site" description="Interaction with substrate tRNA" evidence="10">
    <location>
        <position position="124"/>
    </location>
</feature>
<keyword evidence="6 10" id="KW-0547">Nucleotide-binding</keyword>
<dbReference type="Proteomes" id="UP000050326">
    <property type="component" value="Unassembled WGS sequence"/>
</dbReference>
<dbReference type="HAMAP" id="MF_00185">
    <property type="entry name" value="IPP_trans"/>
    <property type="match status" value="1"/>
</dbReference>
<dbReference type="EC" id="2.5.1.75" evidence="10"/>
<dbReference type="PATRIC" id="fig|36849.3.peg.1407"/>
<evidence type="ECO:0000256" key="10">
    <source>
        <dbReference type="HAMAP-Rule" id="MF_00185"/>
    </source>
</evidence>
<evidence type="ECO:0000256" key="7">
    <source>
        <dbReference type="ARBA" id="ARBA00022840"/>
    </source>
</evidence>
<feature type="binding site" evidence="10">
    <location>
        <begin position="10"/>
        <end position="17"/>
    </location>
    <ligand>
        <name>ATP</name>
        <dbReference type="ChEBI" id="CHEBI:30616"/>
    </ligand>
</feature>
<evidence type="ECO:0000256" key="6">
    <source>
        <dbReference type="ARBA" id="ARBA00022741"/>
    </source>
</evidence>
<keyword evidence="5 10" id="KW-0819">tRNA processing</keyword>
<dbReference type="GO" id="GO:0005524">
    <property type="term" value="F:ATP binding"/>
    <property type="evidence" value="ECO:0007669"/>
    <property type="project" value="UniProtKB-UniRule"/>
</dbReference>
<dbReference type="InterPro" id="IPR018022">
    <property type="entry name" value="IPT"/>
</dbReference>
<dbReference type="RefSeq" id="WP_054874408.1">
    <property type="nucleotide sequence ID" value="NZ_LKET01000028.1"/>
</dbReference>
<evidence type="ECO:0000256" key="5">
    <source>
        <dbReference type="ARBA" id="ARBA00022694"/>
    </source>
</evidence>
<keyword evidence="8 10" id="KW-0460">Magnesium</keyword>
<comment type="similarity">
    <text evidence="3 10">Belongs to the IPP transferase family.</text>
</comment>
<dbReference type="InterPro" id="IPR039657">
    <property type="entry name" value="Dimethylallyltransferase"/>
</dbReference>
<keyword evidence="7 10" id="KW-0067">ATP-binding</keyword>
<dbReference type="SUPFAM" id="SSF52540">
    <property type="entry name" value="P-loop containing nucleoside triphosphate hydrolases"/>
    <property type="match status" value="2"/>
</dbReference>
<evidence type="ECO:0000313" key="11">
    <source>
        <dbReference type="EMBL" id="KPU44846.1"/>
    </source>
</evidence>
<comment type="function">
    <text evidence="2 10">Catalyzes the transfer of a dimethylallyl group onto the adenine at position 37 in tRNAs that read codons beginning with uridine, leading to the formation of N6-(dimethylallyl)adenosine (i(6)A).</text>
</comment>
<comment type="catalytic activity">
    <reaction evidence="9 10">
        <text>adenosine(37) in tRNA + dimethylallyl diphosphate = N(6)-dimethylallyladenosine(37) in tRNA + diphosphate</text>
        <dbReference type="Rhea" id="RHEA:26482"/>
        <dbReference type="Rhea" id="RHEA-COMP:10162"/>
        <dbReference type="Rhea" id="RHEA-COMP:10375"/>
        <dbReference type="ChEBI" id="CHEBI:33019"/>
        <dbReference type="ChEBI" id="CHEBI:57623"/>
        <dbReference type="ChEBI" id="CHEBI:74411"/>
        <dbReference type="ChEBI" id="CHEBI:74415"/>
        <dbReference type="EC" id="2.5.1.75"/>
    </reaction>
</comment>
<comment type="cofactor">
    <cofactor evidence="1 10">
        <name>Mg(2+)</name>
        <dbReference type="ChEBI" id="CHEBI:18420"/>
    </cofactor>
</comment>
<dbReference type="InterPro" id="IPR001270">
    <property type="entry name" value="ClpA/B"/>
</dbReference>
<accession>A0A0P8YYI2</accession>
<dbReference type="PRINTS" id="PR00300">
    <property type="entry name" value="CLPPROTEASEA"/>
</dbReference>
<feature type="binding site" evidence="10">
    <location>
        <begin position="12"/>
        <end position="17"/>
    </location>
    <ligand>
        <name>substrate</name>
    </ligand>
</feature>
<organism evidence="11 12">
    <name type="scientific">Oxobacter pfennigii</name>
    <dbReference type="NCBI Taxonomy" id="36849"/>
    <lineage>
        <taxon>Bacteria</taxon>
        <taxon>Bacillati</taxon>
        <taxon>Bacillota</taxon>
        <taxon>Clostridia</taxon>
        <taxon>Eubacteriales</taxon>
        <taxon>Clostridiaceae</taxon>
        <taxon>Oxobacter</taxon>
    </lineage>
</organism>
<evidence type="ECO:0000256" key="3">
    <source>
        <dbReference type="ARBA" id="ARBA00005842"/>
    </source>
</evidence>
<sequence length="312" mass="35839">MKKPLFILVGPTAVGKTEISIKLAKVFKSEIISADSMLVYKYMDIGTAKPTPKEMDGVRHHLIDVVNPDEEFSVALFREKAVKHIDDLISSNKLPIVAGGTGLYINSLTYALDFTETISDWDYRNSLLDMAKEKGNAYVHNMLKAVDIDSFNRLHENDLKRIIRALEVYKYTGKTITEVQIGSRKKAIDYDLCMIGLISDRQKLYEKINKRVDIMLEKGLVNEVKSLLDMGYTKDLTSMQGLGYKEIISFLEGEYSFEEAVYRLKQSTRHFAKRQLTWFRREERIHWVNVDEYEDTDSIVQNIAHHVAGKLS</sequence>
<dbReference type="InterPro" id="IPR027417">
    <property type="entry name" value="P-loop_NTPase"/>
</dbReference>
<keyword evidence="4 10" id="KW-0808">Transferase</keyword>
<dbReference type="Gene3D" id="3.40.50.300">
    <property type="entry name" value="P-loop containing nucleotide triphosphate hydrolases"/>
    <property type="match status" value="1"/>
</dbReference>
<feature type="site" description="Interaction with substrate tRNA" evidence="10">
    <location>
        <position position="101"/>
    </location>
</feature>
<dbReference type="NCBIfam" id="TIGR00174">
    <property type="entry name" value="miaA"/>
    <property type="match status" value="1"/>
</dbReference>
<evidence type="ECO:0000256" key="1">
    <source>
        <dbReference type="ARBA" id="ARBA00001946"/>
    </source>
</evidence>
<reference evidence="11 12" key="1">
    <citation type="submission" date="2015-09" db="EMBL/GenBank/DDBJ databases">
        <title>Genome sequence of Oxobacter pfennigii DSM 3222.</title>
        <authorList>
            <person name="Poehlein A."/>
            <person name="Bengelsdorf F.R."/>
            <person name="Schiel-Bengelsdorf B."/>
            <person name="Duerre P."/>
            <person name="Daniel R."/>
        </authorList>
    </citation>
    <scope>NUCLEOTIDE SEQUENCE [LARGE SCALE GENOMIC DNA]</scope>
    <source>
        <strain evidence="11 12">DSM 3222</strain>
    </source>
</reference>
<dbReference type="PANTHER" id="PTHR11088">
    <property type="entry name" value="TRNA DIMETHYLALLYLTRANSFERASE"/>
    <property type="match status" value="1"/>
</dbReference>
<comment type="subunit">
    <text evidence="10">Monomer.</text>
</comment>
<evidence type="ECO:0000256" key="2">
    <source>
        <dbReference type="ARBA" id="ARBA00003213"/>
    </source>
</evidence>
<dbReference type="STRING" id="36849.OXPF_13210"/>
<dbReference type="GO" id="GO:0006400">
    <property type="term" value="P:tRNA modification"/>
    <property type="evidence" value="ECO:0007669"/>
    <property type="project" value="TreeGrafter"/>
</dbReference>
<evidence type="ECO:0000256" key="4">
    <source>
        <dbReference type="ARBA" id="ARBA00022679"/>
    </source>
</evidence>
<keyword evidence="12" id="KW-1185">Reference proteome</keyword>
<comment type="caution">
    <text evidence="11">The sequence shown here is derived from an EMBL/GenBank/DDBJ whole genome shotgun (WGS) entry which is preliminary data.</text>
</comment>
<dbReference type="OrthoDB" id="9776390at2"/>
<proteinExistence type="inferred from homology"/>
<dbReference type="EMBL" id="LKET01000028">
    <property type="protein sequence ID" value="KPU44846.1"/>
    <property type="molecule type" value="Genomic_DNA"/>
</dbReference>
<dbReference type="AlphaFoldDB" id="A0A0P8YYI2"/>
<evidence type="ECO:0000313" key="12">
    <source>
        <dbReference type="Proteomes" id="UP000050326"/>
    </source>
</evidence>
<dbReference type="Pfam" id="PF01715">
    <property type="entry name" value="IPPT"/>
    <property type="match status" value="1"/>
</dbReference>
<evidence type="ECO:0000256" key="9">
    <source>
        <dbReference type="ARBA" id="ARBA00049563"/>
    </source>
</evidence>
<dbReference type="PANTHER" id="PTHR11088:SF60">
    <property type="entry name" value="TRNA DIMETHYLALLYLTRANSFERASE"/>
    <property type="match status" value="1"/>
</dbReference>
<dbReference type="GO" id="GO:0052381">
    <property type="term" value="F:tRNA dimethylallyltransferase activity"/>
    <property type="evidence" value="ECO:0007669"/>
    <property type="project" value="UniProtKB-UniRule"/>
</dbReference>
<name>A0A0P8YYI2_9CLOT</name>
<dbReference type="Gene3D" id="1.10.20.140">
    <property type="match status" value="1"/>
</dbReference>